<dbReference type="AlphaFoldDB" id="A0A8K0X6I3"/>
<comment type="caution">
    <text evidence="3">The sequence shown here is derived from an EMBL/GenBank/DDBJ whole genome shotgun (WGS) entry which is preliminary data.</text>
</comment>
<dbReference type="Proteomes" id="UP000813385">
    <property type="component" value="Unassembled WGS sequence"/>
</dbReference>
<feature type="signal peptide" evidence="2">
    <location>
        <begin position="1"/>
        <end position="22"/>
    </location>
</feature>
<dbReference type="EMBL" id="JAGPXD010000002">
    <property type="protein sequence ID" value="KAH7367604.1"/>
    <property type="molecule type" value="Genomic_DNA"/>
</dbReference>
<sequence length="84" mass="8902">MEANWRACWVLGSCLSAAGVRGFCSSRGGGGARARFEEDRQVEVADEVGDQAEAKQGKAGSRSRERRDFGPGIGGGQSRALSFH</sequence>
<evidence type="ECO:0000313" key="4">
    <source>
        <dbReference type="Proteomes" id="UP000813385"/>
    </source>
</evidence>
<name>A0A8K0X6I3_9PEZI</name>
<evidence type="ECO:0000313" key="3">
    <source>
        <dbReference type="EMBL" id="KAH7367604.1"/>
    </source>
</evidence>
<evidence type="ECO:0000256" key="1">
    <source>
        <dbReference type="SAM" id="MobiDB-lite"/>
    </source>
</evidence>
<keyword evidence="4" id="KW-1185">Reference proteome</keyword>
<reference evidence="3" key="1">
    <citation type="journal article" date="2021" name="Nat. Commun.">
        <title>Genetic determinants of endophytism in the Arabidopsis root mycobiome.</title>
        <authorList>
            <person name="Mesny F."/>
            <person name="Miyauchi S."/>
            <person name="Thiergart T."/>
            <person name="Pickel B."/>
            <person name="Atanasova L."/>
            <person name="Karlsson M."/>
            <person name="Huettel B."/>
            <person name="Barry K.W."/>
            <person name="Haridas S."/>
            <person name="Chen C."/>
            <person name="Bauer D."/>
            <person name="Andreopoulos W."/>
            <person name="Pangilinan J."/>
            <person name="LaButti K."/>
            <person name="Riley R."/>
            <person name="Lipzen A."/>
            <person name="Clum A."/>
            <person name="Drula E."/>
            <person name="Henrissat B."/>
            <person name="Kohler A."/>
            <person name="Grigoriev I.V."/>
            <person name="Martin F.M."/>
            <person name="Hacquard S."/>
        </authorList>
    </citation>
    <scope>NUCLEOTIDE SEQUENCE</scope>
    <source>
        <strain evidence="3">MPI-CAGE-AT-0016</strain>
    </source>
</reference>
<proteinExistence type="predicted"/>
<evidence type="ECO:0000256" key="2">
    <source>
        <dbReference type="SAM" id="SignalP"/>
    </source>
</evidence>
<feature type="region of interest" description="Disordered" evidence="1">
    <location>
        <begin position="42"/>
        <end position="84"/>
    </location>
</feature>
<accession>A0A8K0X6I3</accession>
<keyword evidence="2" id="KW-0732">Signal</keyword>
<organism evidence="3 4">
    <name type="scientific">Plectosphaerella cucumerina</name>
    <dbReference type="NCBI Taxonomy" id="40658"/>
    <lineage>
        <taxon>Eukaryota</taxon>
        <taxon>Fungi</taxon>
        <taxon>Dikarya</taxon>
        <taxon>Ascomycota</taxon>
        <taxon>Pezizomycotina</taxon>
        <taxon>Sordariomycetes</taxon>
        <taxon>Hypocreomycetidae</taxon>
        <taxon>Glomerellales</taxon>
        <taxon>Plectosphaerellaceae</taxon>
        <taxon>Plectosphaerella</taxon>
    </lineage>
</organism>
<protein>
    <recommendedName>
        <fullName evidence="5">Secreted protein</fullName>
    </recommendedName>
</protein>
<evidence type="ECO:0008006" key="5">
    <source>
        <dbReference type="Google" id="ProtNLM"/>
    </source>
</evidence>
<gene>
    <name evidence="3" type="ORF">B0T11DRAFT_55765</name>
</gene>
<feature type="compositionally biased region" description="Basic and acidic residues" evidence="1">
    <location>
        <begin position="52"/>
        <end position="69"/>
    </location>
</feature>
<feature type="chain" id="PRO_5035454474" description="Secreted protein" evidence="2">
    <location>
        <begin position="23"/>
        <end position="84"/>
    </location>
</feature>